<evidence type="ECO:0000256" key="6">
    <source>
        <dbReference type="ARBA" id="ARBA00022777"/>
    </source>
</evidence>
<feature type="binding site" evidence="12">
    <location>
        <begin position="242"/>
        <end position="244"/>
    </location>
    <ligand>
        <name>substrate</name>
    </ligand>
</feature>
<keyword evidence="3 12" id="KW-0808">Transferase</keyword>
<dbReference type="InterPro" id="IPR022953">
    <property type="entry name" value="ATP_PFK"/>
</dbReference>
<dbReference type="GO" id="GO:0006002">
    <property type="term" value="P:fructose 6-phosphate metabolic process"/>
    <property type="evidence" value="ECO:0007669"/>
    <property type="project" value="InterPro"/>
</dbReference>
<evidence type="ECO:0000256" key="7">
    <source>
        <dbReference type="ARBA" id="ARBA00022840"/>
    </source>
</evidence>
<feature type="binding site" evidence="12">
    <location>
        <position position="77"/>
    </location>
    <ligand>
        <name>ATP</name>
        <dbReference type="ChEBI" id="CHEBI:30616"/>
    </ligand>
</feature>
<feature type="binding site" evidence="12">
    <location>
        <begin position="143"/>
        <end position="144"/>
    </location>
    <ligand>
        <name>ATP</name>
        <dbReference type="ChEBI" id="CHEBI:30616"/>
    </ligand>
</feature>
<evidence type="ECO:0000256" key="12">
    <source>
        <dbReference type="HAMAP-Rule" id="MF_01981"/>
    </source>
</evidence>
<comment type="pathway">
    <text evidence="12">Carbohydrate degradation; glycolysis; D-glyceraldehyde 3-phosphate and glycerone phosphate from D-glucose: step 3/4.</text>
</comment>
<keyword evidence="4 12" id="KW-0479">Metal-binding</keyword>
<dbReference type="GeneID" id="61175642"/>
<dbReference type="Gene3D" id="3.40.50.450">
    <property type="match status" value="2"/>
</dbReference>
<evidence type="ECO:0000256" key="5">
    <source>
        <dbReference type="ARBA" id="ARBA00022741"/>
    </source>
</evidence>
<evidence type="ECO:0000313" key="15">
    <source>
        <dbReference type="Proteomes" id="UP000058857"/>
    </source>
</evidence>
<keyword evidence="8 12" id="KW-0460">Magnesium</keyword>
<dbReference type="GO" id="GO:0005524">
    <property type="term" value="F:ATP binding"/>
    <property type="evidence" value="ECO:0007669"/>
    <property type="project" value="UniProtKB-KW"/>
</dbReference>
<dbReference type="EC" id="2.7.1.11" evidence="12"/>
<keyword evidence="6 12" id="KW-0418">Kinase</keyword>
<protein>
    <recommendedName>
        <fullName evidence="12">ATP-dependent 6-phosphofructokinase</fullName>
        <shortName evidence="12">ATP-PFK</shortName>
        <shortName evidence="12">Phosphofructokinase</shortName>
        <ecNumber evidence="12">2.7.1.11</ecNumber>
    </recommendedName>
    <alternativeName>
        <fullName evidence="12">Phosphohexokinase</fullName>
    </alternativeName>
</protein>
<dbReference type="AlphaFoldDB" id="A0A0E3B376"/>
<dbReference type="InterPro" id="IPR050929">
    <property type="entry name" value="PFKA"/>
</dbReference>
<keyword evidence="5 12" id="KW-0547">Nucleotide-binding</keyword>
<accession>A0A0E3B376</accession>
<sequence>METRIQNFGQCSIPSPANYEYYTSDSSRLIFKTVFQSEEDWNSYVKGNPDFFEQAGPREKIYFSPKEVTAGIVTCGGLCPGINDVIRGIVMELYYRYGVSRILGFPYGYQGLVKKYSYEPIELTPEKVAHIADEGGSMLSSSRGNQSPVEMVDCLGFYGVKMLFCIGGDGTLRGAREIVDEVTRRKMEISVIGIPKTIDNDINYVQKTFGFSTAFSKAMEAVECGHVEAKGAPNGIGLVKLMGRHSGFIAVNAALASKNVNYCLIPEVNFDLYGSGAFLDDLNKRIQKKGHAVIIVAEGAGQKFFDSTEERDPSGNLKLGDIGLFLKDTMTEFFKKENIPVNIKYIDPSYIIRSIPANAEDSVFCGFLAQNAVHAAMAGKTDMVVGMWNNVFIHLPISLAIQERKVLQPDKSTLWRSLLASTGQPAHMLAKHSEDRNVNYVRII</sequence>
<dbReference type="PIRSF" id="PIRSF000534">
    <property type="entry name" value="PPi_PFK_TP0108"/>
    <property type="match status" value="1"/>
</dbReference>
<gene>
    <name evidence="12" type="primary">pfkA</name>
    <name evidence="14" type="ORF">LBBP_04158</name>
</gene>
<evidence type="ECO:0000313" key="14">
    <source>
        <dbReference type="EMBL" id="ALO28287.1"/>
    </source>
</evidence>
<dbReference type="InterPro" id="IPR012004">
    <property type="entry name" value="PyroP-dep_PFK_TP0108"/>
</dbReference>
<name>A0A0E3B376_LEPBO</name>
<reference evidence="14 15" key="1">
    <citation type="journal article" date="2015" name="PLoS Negl. Trop. Dis.">
        <title>Distribution of Plasmids in Distinct Leptospira Pathogenic Species.</title>
        <authorList>
            <person name="Wang Y."/>
            <person name="Zhuang X."/>
            <person name="Zhong Y."/>
            <person name="Zhang C."/>
            <person name="Zhang Y."/>
            <person name="Zeng L."/>
            <person name="Zhu Y."/>
            <person name="He P."/>
            <person name="Dong K."/>
            <person name="Pal U."/>
            <person name="Guo X."/>
            <person name="Qin J."/>
        </authorList>
    </citation>
    <scope>NUCLEOTIDE SEQUENCE [LARGE SCALE GENOMIC DNA]</scope>
    <source>
        <strain evidence="14 15">56604</strain>
    </source>
</reference>
<comment type="catalytic activity">
    <reaction evidence="11">
        <text>beta-D-fructose 6-phosphate + diphosphate = beta-D-fructose 1,6-bisphosphate + phosphate + H(+)</text>
        <dbReference type="Rhea" id="RHEA:13613"/>
        <dbReference type="ChEBI" id="CHEBI:15378"/>
        <dbReference type="ChEBI" id="CHEBI:32966"/>
        <dbReference type="ChEBI" id="CHEBI:33019"/>
        <dbReference type="ChEBI" id="CHEBI:43474"/>
        <dbReference type="ChEBI" id="CHEBI:57634"/>
        <dbReference type="EC" id="2.7.1.90"/>
    </reaction>
</comment>
<evidence type="ECO:0000256" key="11">
    <source>
        <dbReference type="ARBA" id="ARBA00048072"/>
    </source>
</evidence>
<evidence type="ECO:0000256" key="10">
    <source>
        <dbReference type="ARBA" id="ARBA00048070"/>
    </source>
</evidence>
<keyword evidence="7 12" id="KW-0067">ATP-binding</keyword>
<dbReference type="NCBIfam" id="NF005301">
    <property type="entry name" value="PRK06830.1"/>
    <property type="match status" value="1"/>
</dbReference>
<dbReference type="GO" id="GO:0047334">
    <property type="term" value="F:diphosphate-fructose-6-phosphate 1-phosphotransferase activity"/>
    <property type="evidence" value="ECO:0007669"/>
    <property type="project" value="UniProtKB-EC"/>
</dbReference>
<comment type="cofactor">
    <cofactor evidence="1 12">
        <name>Mg(2+)</name>
        <dbReference type="ChEBI" id="CHEBI:18420"/>
    </cofactor>
</comment>
<keyword evidence="9 12" id="KW-0324">Glycolysis</keyword>
<evidence type="ECO:0000256" key="8">
    <source>
        <dbReference type="ARBA" id="ARBA00022842"/>
    </source>
</evidence>
<dbReference type="Proteomes" id="UP000058857">
    <property type="component" value="Chromosome 2"/>
</dbReference>
<feature type="binding site" evidence="12">
    <location>
        <position position="298"/>
    </location>
    <ligand>
        <name>substrate</name>
    </ligand>
</feature>
<proteinExistence type="inferred from homology"/>
<comment type="function">
    <text evidence="12">Catalyzes the phosphorylation of D-fructose 6-phosphate to fructose 1,6-bisphosphate by ATP, the first committing step of glycolysis.</text>
</comment>
<feature type="binding site" evidence="12">
    <location>
        <begin position="168"/>
        <end position="171"/>
    </location>
    <ligand>
        <name>ATP</name>
        <dbReference type="ChEBI" id="CHEBI:30616"/>
    </ligand>
</feature>
<comment type="subunit">
    <text evidence="12">Homodimer.</text>
</comment>
<dbReference type="InterPro" id="IPR000023">
    <property type="entry name" value="Phosphofructokinase_dom"/>
</dbReference>
<evidence type="ECO:0000259" key="13">
    <source>
        <dbReference type="Pfam" id="PF00365"/>
    </source>
</evidence>
<feature type="domain" description="Phosphofructokinase" evidence="13">
    <location>
        <begin position="70"/>
        <end position="375"/>
    </location>
</feature>
<evidence type="ECO:0000256" key="3">
    <source>
        <dbReference type="ARBA" id="ARBA00022679"/>
    </source>
</evidence>
<comment type="function">
    <text evidence="2">Catalyzes the phosphorylation of D-fructose 6-phosphate, the first committing step of glycolysis. Uses inorganic phosphate (PPi) as phosphoryl donor instead of ATP like common ATP-dependent phosphofructokinases (ATP-PFKs), which renders the reaction reversible, and can thus function both in glycolysis and gluconeogenesis. Consistently, PPi-PFK can replace the enzymes of both the forward (ATP-PFK) and reverse (fructose-bisphosphatase (FBPase)) reactions.</text>
</comment>
<feature type="active site" description="Proton acceptor" evidence="12">
    <location>
        <position position="199"/>
    </location>
</feature>
<dbReference type="HAMAP" id="MF_01981">
    <property type="entry name" value="Phosphofructokinase_II_X"/>
    <property type="match status" value="1"/>
</dbReference>
<dbReference type="SUPFAM" id="SSF53784">
    <property type="entry name" value="Phosphofructokinase"/>
    <property type="match status" value="1"/>
</dbReference>
<evidence type="ECO:0000256" key="9">
    <source>
        <dbReference type="ARBA" id="ARBA00023152"/>
    </source>
</evidence>
<dbReference type="RefSeq" id="WP_002732174.1">
    <property type="nucleotide sequence ID" value="NZ_CP012030.1"/>
</dbReference>
<comment type="catalytic activity">
    <reaction evidence="10 12">
        <text>beta-D-fructose 6-phosphate + ATP = beta-D-fructose 1,6-bisphosphate + ADP + H(+)</text>
        <dbReference type="Rhea" id="RHEA:16109"/>
        <dbReference type="ChEBI" id="CHEBI:15378"/>
        <dbReference type="ChEBI" id="CHEBI:30616"/>
        <dbReference type="ChEBI" id="CHEBI:32966"/>
        <dbReference type="ChEBI" id="CHEBI:57634"/>
        <dbReference type="ChEBI" id="CHEBI:456216"/>
        <dbReference type="EC" id="2.7.1.11"/>
    </reaction>
</comment>
<dbReference type="InterPro" id="IPR035966">
    <property type="entry name" value="PKF_sf"/>
</dbReference>
<comment type="similarity">
    <text evidence="12">Belongs to the phosphofructokinase type A (PFKA) family. PPi-dependent PFK group II subfamily. Atypical ATP-dependent clade 'X' sub-subfamily.</text>
</comment>
<feature type="binding site" evidence="12">
    <location>
        <begin position="350"/>
        <end position="353"/>
    </location>
    <ligand>
        <name>substrate</name>
    </ligand>
</feature>
<dbReference type="UniPathway" id="UPA00109">
    <property type="reaction ID" value="UER00182"/>
</dbReference>
<evidence type="ECO:0000256" key="2">
    <source>
        <dbReference type="ARBA" id="ARBA00003138"/>
    </source>
</evidence>
<feature type="binding site" evidence="12">
    <location>
        <position position="169"/>
    </location>
    <ligand>
        <name>Mg(2+)</name>
        <dbReference type="ChEBI" id="CHEBI:18420"/>
        <note>catalytic</note>
    </ligand>
</feature>
<dbReference type="PATRIC" id="fig|280505.15.peg.4046"/>
<comment type="subcellular location">
    <subcellularLocation>
        <location evidence="12">Cytoplasm</location>
    </subcellularLocation>
</comment>
<evidence type="ECO:0000256" key="4">
    <source>
        <dbReference type="ARBA" id="ARBA00022723"/>
    </source>
</evidence>
<dbReference type="GO" id="GO:0005737">
    <property type="term" value="C:cytoplasm"/>
    <property type="evidence" value="ECO:0007669"/>
    <property type="project" value="UniProtKB-SubCell"/>
</dbReference>
<feature type="site" description="Important for substrate specificity; cannot use PPi as phosphoryl donor" evidence="12">
    <location>
        <position position="170"/>
    </location>
</feature>
<dbReference type="PANTHER" id="PTHR45770">
    <property type="entry name" value="ATP-DEPENDENT 6-PHOSPHOFRUCTOKINASE 1"/>
    <property type="match status" value="1"/>
</dbReference>
<evidence type="ECO:0000256" key="1">
    <source>
        <dbReference type="ARBA" id="ARBA00001946"/>
    </source>
</evidence>
<dbReference type="EMBL" id="CP012030">
    <property type="protein sequence ID" value="ALO28287.1"/>
    <property type="molecule type" value="Genomic_DNA"/>
</dbReference>
<dbReference type="PRINTS" id="PR00476">
    <property type="entry name" value="PHFRCTKINASE"/>
</dbReference>
<organism evidence="14">
    <name type="scientific">Leptospira borgpetersenii serovar Ballum</name>
    <dbReference type="NCBI Taxonomy" id="280505"/>
    <lineage>
        <taxon>Bacteria</taxon>
        <taxon>Pseudomonadati</taxon>
        <taxon>Spirochaetota</taxon>
        <taxon>Spirochaetia</taxon>
        <taxon>Leptospirales</taxon>
        <taxon>Leptospiraceae</taxon>
        <taxon>Leptospira</taxon>
    </lineage>
</organism>
<dbReference type="Pfam" id="PF00365">
    <property type="entry name" value="PFK"/>
    <property type="match status" value="1"/>
</dbReference>
<keyword evidence="12" id="KW-0963">Cytoplasm</keyword>
<feature type="binding site" evidence="12">
    <location>
        <begin position="197"/>
        <end position="199"/>
    </location>
    <ligand>
        <name>substrate</name>
    </ligand>
</feature>
<dbReference type="FunFam" id="3.40.50.450:FF:000002">
    <property type="entry name" value="ATP-dependent 6-phosphofructokinase"/>
    <property type="match status" value="1"/>
</dbReference>
<dbReference type="GO" id="GO:0046872">
    <property type="term" value="F:metal ion binding"/>
    <property type="evidence" value="ECO:0007669"/>
    <property type="project" value="UniProtKB-KW"/>
</dbReference>
<dbReference type="GO" id="GO:0003872">
    <property type="term" value="F:6-phosphofructokinase activity"/>
    <property type="evidence" value="ECO:0007669"/>
    <property type="project" value="UniProtKB-UniRule"/>
</dbReference>